<keyword evidence="2" id="KW-1185">Reference proteome</keyword>
<proteinExistence type="predicted"/>
<dbReference type="SUPFAM" id="SSF81383">
    <property type="entry name" value="F-box domain"/>
    <property type="match status" value="1"/>
</dbReference>
<organism evidence="1 2">
    <name type="scientific">Amanita muscaria (strain Koide BX008)</name>
    <dbReference type="NCBI Taxonomy" id="946122"/>
    <lineage>
        <taxon>Eukaryota</taxon>
        <taxon>Fungi</taxon>
        <taxon>Dikarya</taxon>
        <taxon>Basidiomycota</taxon>
        <taxon>Agaricomycotina</taxon>
        <taxon>Agaricomycetes</taxon>
        <taxon>Agaricomycetidae</taxon>
        <taxon>Agaricales</taxon>
        <taxon>Pluteineae</taxon>
        <taxon>Amanitaceae</taxon>
        <taxon>Amanita</taxon>
    </lineage>
</organism>
<dbReference type="HOGENOM" id="CLU_685068_0_0_1"/>
<evidence type="ECO:0000313" key="2">
    <source>
        <dbReference type="Proteomes" id="UP000054549"/>
    </source>
</evidence>
<dbReference type="Proteomes" id="UP000054549">
    <property type="component" value="Unassembled WGS sequence"/>
</dbReference>
<dbReference type="OrthoDB" id="3039061at2759"/>
<accession>A0A0C2XA59</accession>
<sequence length="470" mass="53164">MLSDLPTEVLTIIFQHCDPVIITETCRQFATIVHTTPSFWSSVNLRSSQFVSEGPKYLLQRLQRARTSPLRLTIGPIYLRDVSLPVITQICQTLAEFNSRVQLLEITTETSLLAGMILNEIFSTPIVFPTLESLSIRVEDDDDTDDYASEWPHLNPVLERAIEWFPKLRTFATTTFHDCIPVFPERSVFVHLHTLILDGALEQGEPYIGSTLALLHSTPRLETLWMKHYTREQNVNVDNLYSKGRKIHVPAPLPCLTSLSIAVPGCGADIIGCIDVPALRELHIDGSRGPIYGETERDDILWSDWDAESVLDSLKHLANGSQHLRRLAVTSTYLTAEGWQWLLFGEGQGPPFSQLECLALHELDESSDEVSCGFDDALLLRYSQEPSICLSKLTLLRCHFPLSGMALVCAIKAKPFELVFDECCPQISSDEFNTLVDLKVKLCRRQEREVKEDEWWTRGHQIDASDSHVY</sequence>
<dbReference type="InParanoid" id="A0A0C2XA59"/>
<gene>
    <name evidence="1" type="ORF">M378DRAFT_161648</name>
</gene>
<dbReference type="AlphaFoldDB" id="A0A0C2XA59"/>
<protein>
    <submittedName>
        <fullName evidence="1">Uncharacterized protein</fullName>
    </submittedName>
</protein>
<dbReference type="EMBL" id="KN818240">
    <property type="protein sequence ID" value="KIL65673.1"/>
    <property type="molecule type" value="Genomic_DNA"/>
</dbReference>
<dbReference type="InterPro" id="IPR032675">
    <property type="entry name" value="LRR_dom_sf"/>
</dbReference>
<name>A0A0C2XA59_AMAMK</name>
<dbReference type="InterPro" id="IPR036047">
    <property type="entry name" value="F-box-like_dom_sf"/>
</dbReference>
<reference evidence="1 2" key="1">
    <citation type="submission" date="2014-04" db="EMBL/GenBank/DDBJ databases">
        <title>Evolutionary Origins and Diversification of the Mycorrhizal Mutualists.</title>
        <authorList>
            <consortium name="DOE Joint Genome Institute"/>
            <consortium name="Mycorrhizal Genomics Consortium"/>
            <person name="Kohler A."/>
            <person name="Kuo A."/>
            <person name="Nagy L.G."/>
            <person name="Floudas D."/>
            <person name="Copeland A."/>
            <person name="Barry K.W."/>
            <person name="Cichocki N."/>
            <person name="Veneault-Fourrey C."/>
            <person name="LaButti K."/>
            <person name="Lindquist E.A."/>
            <person name="Lipzen A."/>
            <person name="Lundell T."/>
            <person name="Morin E."/>
            <person name="Murat C."/>
            <person name="Riley R."/>
            <person name="Ohm R."/>
            <person name="Sun H."/>
            <person name="Tunlid A."/>
            <person name="Henrissat B."/>
            <person name="Grigoriev I.V."/>
            <person name="Hibbett D.S."/>
            <person name="Martin F."/>
        </authorList>
    </citation>
    <scope>NUCLEOTIDE SEQUENCE [LARGE SCALE GENOMIC DNA]</scope>
    <source>
        <strain evidence="1 2">Koide BX008</strain>
    </source>
</reference>
<dbReference type="Gene3D" id="3.80.10.10">
    <property type="entry name" value="Ribonuclease Inhibitor"/>
    <property type="match status" value="1"/>
</dbReference>
<evidence type="ECO:0000313" key="1">
    <source>
        <dbReference type="EMBL" id="KIL65673.1"/>
    </source>
</evidence>